<dbReference type="PANTHER" id="PTHR45947">
    <property type="entry name" value="SULFOQUINOVOSYL TRANSFERASE SQD2"/>
    <property type="match status" value="1"/>
</dbReference>
<keyword evidence="2" id="KW-0808">Transferase</keyword>
<dbReference type="InterPro" id="IPR050194">
    <property type="entry name" value="Glycosyltransferase_grp1"/>
</dbReference>
<dbReference type="Gene3D" id="3.40.50.2000">
    <property type="entry name" value="Glycogen Phosphorylase B"/>
    <property type="match status" value="2"/>
</dbReference>
<dbReference type="AlphaFoldDB" id="A0A4D7C7Y3"/>
<dbReference type="InterPro" id="IPR028098">
    <property type="entry name" value="Glyco_trans_4-like_N"/>
</dbReference>
<evidence type="ECO:0000313" key="3">
    <source>
        <dbReference type="Proteomes" id="UP000298714"/>
    </source>
</evidence>
<dbReference type="PANTHER" id="PTHR45947:SF3">
    <property type="entry name" value="SULFOQUINOVOSYL TRANSFERASE SQD2"/>
    <property type="match status" value="1"/>
</dbReference>
<name>A0A4D7C7Y3_9SPHN</name>
<organism evidence="2 3">
    <name type="scientific">Hankyongella ginsenosidimutans</name>
    <dbReference type="NCBI Taxonomy" id="1763828"/>
    <lineage>
        <taxon>Bacteria</taxon>
        <taxon>Pseudomonadati</taxon>
        <taxon>Pseudomonadota</taxon>
        <taxon>Alphaproteobacteria</taxon>
        <taxon>Sphingomonadales</taxon>
        <taxon>Sphingomonadaceae</taxon>
        <taxon>Hankyongella</taxon>
    </lineage>
</organism>
<evidence type="ECO:0000259" key="1">
    <source>
        <dbReference type="Pfam" id="PF13579"/>
    </source>
</evidence>
<dbReference type="CDD" id="cd03794">
    <property type="entry name" value="GT4_WbuB-like"/>
    <property type="match status" value="1"/>
</dbReference>
<protein>
    <submittedName>
        <fullName evidence="2">Glycosyltransferase, exosortase A system-associated</fullName>
    </submittedName>
</protein>
<dbReference type="Pfam" id="PF13579">
    <property type="entry name" value="Glyco_trans_4_4"/>
    <property type="match status" value="1"/>
</dbReference>
<dbReference type="InterPro" id="IPR024004">
    <property type="entry name" value="PEP-CTERM/XrtA_GlycosylTrfase"/>
</dbReference>
<dbReference type="Pfam" id="PF13692">
    <property type="entry name" value="Glyco_trans_1_4"/>
    <property type="match status" value="1"/>
</dbReference>
<dbReference type="GO" id="GO:0016758">
    <property type="term" value="F:hexosyltransferase activity"/>
    <property type="evidence" value="ECO:0007669"/>
    <property type="project" value="TreeGrafter"/>
</dbReference>
<dbReference type="RefSeq" id="WP_222873426.1">
    <property type="nucleotide sequence ID" value="NZ_CP039704.1"/>
</dbReference>
<dbReference type="NCBIfam" id="TIGR04063">
    <property type="entry name" value="stp3"/>
    <property type="match status" value="1"/>
</dbReference>
<dbReference type="SUPFAM" id="SSF53756">
    <property type="entry name" value="UDP-Glycosyltransferase/glycogen phosphorylase"/>
    <property type="match status" value="1"/>
</dbReference>
<gene>
    <name evidence="2" type="ORF">E6W36_00565</name>
</gene>
<accession>A0A4D7C7Y3</accession>
<dbReference type="EMBL" id="CP039704">
    <property type="protein sequence ID" value="QCI78667.1"/>
    <property type="molecule type" value="Genomic_DNA"/>
</dbReference>
<proteinExistence type="predicted"/>
<reference evidence="3" key="1">
    <citation type="submission" date="2019-04" db="EMBL/GenBank/DDBJ databases">
        <title>Complete genome sequence of Sphingomonas sp. W1-2-3.</title>
        <authorList>
            <person name="Im W.T."/>
        </authorList>
    </citation>
    <scope>NUCLEOTIDE SEQUENCE [LARGE SCALE GENOMIC DNA]</scope>
    <source>
        <strain evidence="3">W1-2-3</strain>
    </source>
</reference>
<keyword evidence="3" id="KW-1185">Reference proteome</keyword>
<evidence type="ECO:0000313" key="2">
    <source>
        <dbReference type="EMBL" id="QCI78667.1"/>
    </source>
</evidence>
<sequence>MRILHVFDHSIPEHSGYSFRSRAILLEQRARGWETAHLTTPRHPRAGDNPETVDGLTFHRTPKPIGWMAEKPVLREIAEVSATARALRTLAETVRPDILHAHSPVLNAMAAQRVADAMGLPLVYEIRAFWEDAAVSHGTCREGDLRYTATRRLETHAVHRADAVGCLCEGVLSDLAARGVPRSKLFLTPNAVDLEKFGNTPMRDAALAAELGLEDAEVIGFIGSFYDYEGLDVLIAAMPALVARRPKLHLLLTGGGPMAEALAALAKASPVARHIQFTGRVPHAEVPRYYSLVDVLVYPRKSMRLTDLVTPLKPLEAMAEGKLVAASNVGGHRELITAGETGELFAPDDPQALAACVAGLFENRTIWDDRRARARQYVATERTWARTVDNYVPVYQRLLRRREAA</sequence>
<feature type="domain" description="Glycosyltransferase subfamily 4-like N-terminal" evidence="1">
    <location>
        <begin position="16"/>
        <end position="190"/>
    </location>
</feature>
<dbReference type="KEGG" id="hgn:E6W36_00565"/>
<dbReference type="Proteomes" id="UP000298714">
    <property type="component" value="Chromosome"/>
</dbReference>